<feature type="transmembrane region" description="Helical" evidence="12">
    <location>
        <begin position="7"/>
        <end position="29"/>
    </location>
</feature>
<feature type="binding site" description="covalent" evidence="9">
    <location>
        <position position="340"/>
    </location>
    <ligand>
        <name>heme c</name>
        <dbReference type="ChEBI" id="CHEBI:61717"/>
        <label>3</label>
    </ligand>
</feature>
<dbReference type="GO" id="GO:0005886">
    <property type="term" value="C:plasma membrane"/>
    <property type="evidence" value="ECO:0007669"/>
    <property type="project" value="UniProtKB-SubCell"/>
</dbReference>
<organism evidence="14 15">
    <name type="scientific">Bordetella genomosp. 10</name>
    <dbReference type="NCBI Taxonomy" id="1416804"/>
    <lineage>
        <taxon>Bacteria</taxon>
        <taxon>Pseudomonadati</taxon>
        <taxon>Pseudomonadota</taxon>
        <taxon>Betaproteobacteria</taxon>
        <taxon>Burkholderiales</taxon>
        <taxon>Alcaligenaceae</taxon>
        <taxon>Bordetella</taxon>
    </lineage>
</organism>
<keyword evidence="12" id="KW-1133">Transmembrane helix</keyword>
<dbReference type="InterPro" id="IPR036909">
    <property type="entry name" value="Cyt_c-like_dom_sf"/>
</dbReference>
<dbReference type="Pfam" id="PF13442">
    <property type="entry name" value="Cytochrome_CBB3"/>
    <property type="match status" value="1"/>
</dbReference>
<feature type="region of interest" description="Disordered" evidence="11">
    <location>
        <begin position="426"/>
        <end position="454"/>
    </location>
</feature>
<feature type="binding site" description="covalent" evidence="9">
    <location>
        <position position="208"/>
    </location>
    <ligand>
        <name>heme c</name>
        <dbReference type="ChEBI" id="CHEBI:61717"/>
        <label>2</label>
    </ligand>
</feature>
<dbReference type="InterPro" id="IPR009056">
    <property type="entry name" value="Cyt_c-like_dom"/>
</dbReference>
<feature type="binding site" description="covalent" evidence="9">
    <location>
        <position position="64"/>
    </location>
    <ligand>
        <name>heme c</name>
        <dbReference type="ChEBI" id="CHEBI:61717"/>
        <label>1</label>
    </ligand>
</feature>
<keyword evidence="8 12" id="KW-0472">Membrane</keyword>
<feature type="domain" description="Cytochrome c" evidence="13">
    <location>
        <begin position="47"/>
        <end position="150"/>
    </location>
</feature>
<evidence type="ECO:0000256" key="11">
    <source>
        <dbReference type="SAM" id="MobiDB-lite"/>
    </source>
</evidence>
<feature type="domain" description="Cytochrome c" evidence="13">
    <location>
        <begin position="324"/>
        <end position="412"/>
    </location>
</feature>
<accession>A0A261SKK4</accession>
<dbReference type="InterPro" id="IPR014353">
    <property type="entry name" value="Membr-bd_ADH_cyt_c"/>
</dbReference>
<feature type="binding site" description="axial binding residue" evidence="10">
    <location>
        <position position="212"/>
    </location>
    <ligand>
        <name>heme c</name>
        <dbReference type="ChEBI" id="CHEBI:61717"/>
        <label>2</label>
    </ligand>
    <ligandPart>
        <name>Fe</name>
        <dbReference type="ChEBI" id="CHEBI:18248"/>
    </ligandPart>
</feature>
<dbReference type="GO" id="GO:0005506">
    <property type="term" value="F:iron ion binding"/>
    <property type="evidence" value="ECO:0007669"/>
    <property type="project" value="InterPro"/>
</dbReference>
<keyword evidence="5" id="KW-0732">Signal</keyword>
<evidence type="ECO:0000256" key="8">
    <source>
        <dbReference type="ARBA" id="ARBA00023136"/>
    </source>
</evidence>
<keyword evidence="3 9" id="KW-0349">Heme</keyword>
<feature type="binding site" description="axial binding residue" evidence="10">
    <location>
        <position position="65"/>
    </location>
    <ligand>
        <name>heme c</name>
        <dbReference type="ChEBI" id="CHEBI:61717"/>
        <label>1</label>
    </ligand>
    <ligandPart>
        <name>Fe</name>
        <dbReference type="ChEBI" id="CHEBI:18248"/>
    </ligandPart>
</feature>
<feature type="binding site" description="covalent" evidence="9">
    <location>
        <position position="337"/>
    </location>
    <ligand>
        <name>heme c</name>
        <dbReference type="ChEBI" id="CHEBI:61717"/>
        <label>3</label>
    </ligand>
</feature>
<keyword evidence="7 10" id="KW-0408">Iron</keyword>
<dbReference type="RefSeq" id="WP_094852061.1">
    <property type="nucleotide sequence ID" value="NZ_NEVM01000001.1"/>
</dbReference>
<dbReference type="Proteomes" id="UP000216020">
    <property type="component" value="Unassembled WGS sequence"/>
</dbReference>
<dbReference type="AlphaFoldDB" id="A0A261SKK4"/>
<evidence type="ECO:0000256" key="2">
    <source>
        <dbReference type="ARBA" id="ARBA00022475"/>
    </source>
</evidence>
<keyword evidence="2" id="KW-1003">Cell membrane</keyword>
<dbReference type="SUPFAM" id="SSF46626">
    <property type="entry name" value="Cytochrome c"/>
    <property type="match status" value="3"/>
</dbReference>
<dbReference type="GO" id="GO:0016614">
    <property type="term" value="F:oxidoreductase activity, acting on CH-OH group of donors"/>
    <property type="evidence" value="ECO:0007669"/>
    <property type="project" value="InterPro"/>
</dbReference>
<feature type="binding site" description="covalent" evidence="9">
    <location>
        <position position="61"/>
    </location>
    <ligand>
        <name>heme c</name>
        <dbReference type="ChEBI" id="CHEBI:61717"/>
        <label>1</label>
    </ligand>
</feature>
<evidence type="ECO:0000259" key="13">
    <source>
        <dbReference type="PROSITE" id="PS51007"/>
    </source>
</evidence>
<comment type="cofactor">
    <cofactor evidence="9">
        <name>heme c</name>
        <dbReference type="ChEBI" id="CHEBI:61717"/>
    </cofactor>
    <text evidence="9">Binds 3 heme c groups covalently per subunit.</text>
</comment>
<comment type="caution">
    <text evidence="14">The sequence shown here is derived from an EMBL/GenBank/DDBJ whole genome shotgun (WGS) entry which is preliminary data.</text>
</comment>
<feature type="binding site" description="axial binding residue" evidence="10">
    <location>
        <position position="341"/>
    </location>
    <ligand>
        <name>heme c</name>
        <dbReference type="ChEBI" id="CHEBI:61717"/>
        <label>3</label>
    </ligand>
    <ligandPart>
        <name>Fe</name>
        <dbReference type="ChEBI" id="CHEBI:18248"/>
    </ligandPart>
</feature>
<proteinExistence type="predicted"/>
<dbReference type="Gene3D" id="1.10.760.10">
    <property type="entry name" value="Cytochrome c-like domain"/>
    <property type="match status" value="3"/>
</dbReference>
<comment type="subcellular location">
    <subcellularLocation>
        <location evidence="1">Cell membrane</location>
    </subcellularLocation>
</comment>
<evidence type="ECO:0000256" key="4">
    <source>
        <dbReference type="ARBA" id="ARBA00022723"/>
    </source>
</evidence>
<dbReference type="GO" id="GO:0009055">
    <property type="term" value="F:electron transfer activity"/>
    <property type="evidence" value="ECO:0007669"/>
    <property type="project" value="InterPro"/>
</dbReference>
<dbReference type="PROSITE" id="PS51007">
    <property type="entry name" value="CYTC"/>
    <property type="match status" value="3"/>
</dbReference>
<keyword evidence="6" id="KW-0677">Repeat</keyword>
<feature type="binding site" description="covalent" evidence="9">
    <location>
        <position position="211"/>
    </location>
    <ligand>
        <name>heme c</name>
        <dbReference type="ChEBI" id="CHEBI:61717"/>
        <label>2</label>
    </ligand>
</feature>
<sequence length="454" mass="46996">MRGKTIAATLAGVVVVAIVALIAFVAATWQRGIAEIAPPPAASFDRASVDRGLRVAAAGDCISCHTAAGGPVYAGGAPLRTPFGTLYSSNITPDPDSGIGRWSLAAFARAMRAGVARDGTLLYPAFPYPHFTHLSDQDVHDLYAYLMTRTPVATSPPDNALSFPYSFRPLLAVWNLLYLPDGPLPAAAAGRGEAWLRGRYLVEGAGHCAACHTPLNALGAPASGRAYAGAVVEGWEAPALTALAHAPRPWTVDQLTAYLRTGLATEHGAAAGPMREVTRQLANLPEADVRAMAVYLLDLPGARKDDAAATATATASSVAAQPAAATTLGATLYTATCAACHDEGAPMVRIGGRPSLALSSAAIADDPRNAINLVLHGIPQEGSTATPYMPAFGAVLDDAQVAQVLDYMRVQVARRPSWPGLQAAVAAARKETAEPAPAPKTRAGEAQAKETHQP</sequence>
<evidence type="ECO:0000313" key="15">
    <source>
        <dbReference type="Proteomes" id="UP000216020"/>
    </source>
</evidence>
<evidence type="ECO:0000256" key="12">
    <source>
        <dbReference type="SAM" id="Phobius"/>
    </source>
</evidence>
<evidence type="ECO:0000256" key="7">
    <source>
        <dbReference type="ARBA" id="ARBA00023004"/>
    </source>
</evidence>
<dbReference type="OrthoDB" id="9809720at2"/>
<dbReference type="PIRSF" id="PIRSF000018">
    <property type="entry name" value="Mb_ADH_cyt_c"/>
    <property type="match status" value="1"/>
</dbReference>
<dbReference type="GO" id="GO:0020037">
    <property type="term" value="F:heme binding"/>
    <property type="evidence" value="ECO:0007669"/>
    <property type="project" value="InterPro"/>
</dbReference>
<keyword evidence="12" id="KW-0812">Transmembrane</keyword>
<evidence type="ECO:0000256" key="3">
    <source>
        <dbReference type="ARBA" id="ARBA00022617"/>
    </source>
</evidence>
<keyword evidence="15" id="KW-1185">Reference proteome</keyword>
<keyword evidence="4 10" id="KW-0479">Metal-binding</keyword>
<name>A0A261SKK4_9BORD</name>
<gene>
    <name evidence="14" type="ORF">CAL29_06240</name>
</gene>
<dbReference type="InterPro" id="IPR051459">
    <property type="entry name" value="Cytochrome_c-type_DH"/>
</dbReference>
<protein>
    <recommendedName>
        <fullName evidence="13">Cytochrome c domain-containing protein</fullName>
    </recommendedName>
</protein>
<evidence type="ECO:0000256" key="1">
    <source>
        <dbReference type="ARBA" id="ARBA00004236"/>
    </source>
</evidence>
<evidence type="ECO:0000256" key="10">
    <source>
        <dbReference type="PIRSR" id="PIRSR000018-51"/>
    </source>
</evidence>
<dbReference type="PANTHER" id="PTHR35008:SF8">
    <property type="entry name" value="ALCOHOL DEHYDROGENASE CYTOCHROME C SUBUNIT"/>
    <property type="match status" value="1"/>
</dbReference>
<evidence type="ECO:0000313" key="14">
    <source>
        <dbReference type="EMBL" id="OZI37958.1"/>
    </source>
</evidence>
<evidence type="ECO:0000256" key="9">
    <source>
        <dbReference type="PIRSR" id="PIRSR000018-50"/>
    </source>
</evidence>
<dbReference type="Pfam" id="PF00034">
    <property type="entry name" value="Cytochrom_C"/>
    <property type="match status" value="2"/>
</dbReference>
<dbReference type="EMBL" id="NEVM01000001">
    <property type="protein sequence ID" value="OZI37958.1"/>
    <property type="molecule type" value="Genomic_DNA"/>
</dbReference>
<reference evidence="15" key="1">
    <citation type="submission" date="2017-05" db="EMBL/GenBank/DDBJ databases">
        <title>Complete and WGS of Bordetella genogroups.</title>
        <authorList>
            <person name="Spilker T."/>
            <person name="Lipuma J."/>
        </authorList>
    </citation>
    <scope>NUCLEOTIDE SEQUENCE [LARGE SCALE GENOMIC DNA]</scope>
    <source>
        <strain evidence="15">AU16122</strain>
    </source>
</reference>
<dbReference type="PANTHER" id="PTHR35008">
    <property type="entry name" value="BLL4482 PROTEIN-RELATED"/>
    <property type="match status" value="1"/>
</dbReference>
<evidence type="ECO:0000256" key="5">
    <source>
        <dbReference type="ARBA" id="ARBA00022729"/>
    </source>
</evidence>
<evidence type="ECO:0000256" key="6">
    <source>
        <dbReference type="ARBA" id="ARBA00022737"/>
    </source>
</evidence>
<feature type="domain" description="Cytochrome c" evidence="13">
    <location>
        <begin position="187"/>
        <end position="300"/>
    </location>
</feature>